<dbReference type="GeneID" id="5739598"/>
<evidence type="ECO:0000313" key="1">
    <source>
        <dbReference type="EMBL" id="ABW97885.1"/>
    </source>
</evidence>
<evidence type="ECO:0000313" key="2">
    <source>
        <dbReference type="Proteomes" id="UP000243127"/>
    </source>
</evidence>
<name>A9BK52_HEMAN</name>
<accession>A9BK52</accession>
<reference evidence="1 2" key="1">
    <citation type="journal article" date="2007" name="Proc. Natl. Acad. Sci. U.S.A.">
        <title>Nucleomorph genome of Hemiselmis andersenii reveals complete intron loss and compaction as a driver of protein structure and function.</title>
        <authorList>
            <person name="Lane C.E."/>
            <person name="van den Heuvel K."/>
            <person name="Kozera C."/>
            <person name="Curtis B.A."/>
            <person name="Parsons B.J."/>
            <person name="Bowman S."/>
            <person name="Archibald J.M."/>
        </authorList>
    </citation>
    <scope>NUCLEOTIDE SEQUENCE [LARGE SCALE GENOMIC DNA]</scope>
    <source>
        <strain evidence="1 2">CCMP644</strain>
    </source>
</reference>
<gene>
    <name evidence="1" type="ORF">HAN_1g40</name>
</gene>
<dbReference type="RefSeq" id="XP_001712210.1">
    <property type="nucleotide sequence ID" value="XM_001712158.1"/>
</dbReference>
<keyword evidence="1" id="KW-0542">Nucleomorph</keyword>
<proteinExistence type="predicted"/>
<dbReference type="AlphaFoldDB" id="A9BK52"/>
<dbReference type="EMBL" id="CP000881">
    <property type="protein sequence ID" value="ABW97885.1"/>
    <property type="molecule type" value="Genomic_DNA"/>
</dbReference>
<sequence>MNFFFFYSKRKLKKIFNGRNVIEMVDFFKSNKKNFKKLFFEKEKCSDFFLKPKNDVLLIFHSFFQSDIFSSEILIDFLRTVPKKNCDAICFLNFFKPLTKSSLYFACKLINGQKLSNFLIFFQYFPRFFFKNQNFIKIFFKEIFFSIYLKKNSYEIKINKKSFKKKRIFIQILNKEKLFPQFCLNYKKLNFSSIVQRFFFYKFFIIEFLFSYLKIIYPDFCCLKISVIYSKFFKWKKISFKNFSLYLIVIFLQSLDVETFKEQIINLKMIFLEKQISFFFFYQNAHPLLDSLKKKIKARVFF</sequence>
<organism evidence="1 2">
    <name type="scientific">Hemiselmis andersenii</name>
    <name type="common">Cryptophyte alga</name>
    <dbReference type="NCBI Taxonomy" id="464988"/>
    <lineage>
        <taxon>Eukaryota</taxon>
        <taxon>Cryptophyceae</taxon>
        <taxon>Cryptomonadales</taxon>
        <taxon>Hemiselmidaceae</taxon>
        <taxon>Hemiselmis</taxon>
    </lineage>
</organism>
<dbReference type="Proteomes" id="UP000243127">
    <property type="component" value="Nucleomorph 1"/>
</dbReference>
<geneLocation type="nucleomorph" evidence="1"/>
<protein>
    <submittedName>
        <fullName evidence="1">Uncharacterized protein</fullName>
    </submittedName>
</protein>